<evidence type="ECO:0000313" key="2">
    <source>
        <dbReference type="EMBL" id="KTD00724.1"/>
    </source>
</evidence>
<dbReference type="PROSITE" id="PS50164">
    <property type="entry name" value="GIY_YIG"/>
    <property type="match status" value="1"/>
</dbReference>
<dbReference type="InterPro" id="IPR035901">
    <property type="entry name" value="GIY-YIG_endonuc_sf"/>
</dbReference>
<dbReference type="InterPro" id="IPR000305">
    <property type="entry name" value="GIY-YIG_endonuc"/>
</dbReference>
<dbReference type="AlphaFoldDB" id="A0A0W0TYC4"/>
<accession>A0A0W0TYC4</accession>
<dbReference type="Gene3D" id="3.40.1440.10">
    <property type="entry name" value="GIY-YIG endonuclease"/>
    <property type="match status" value="1"/>
</dbReference>
<keyword evidence="3" id="KW-1185">Reference proteome</keyword>
<comment type="caution">
    <text evidence="2">The sequence shown here is derived from an EMBL/GenBank/DDBJ whole genome shotgun (WGS) entry which is preliminary data.</text>
</comment>
<dbReference type="SUPFAM" id="SSF82771">
    <property type="entry name" value="GIY-YIG endonuclease"/>
    <property type="match status" value="1"/>
</dbReference>
<dbReference type="EMBL" id="LNYC01000032">
    <property type="protein sequence ID" value="KTD00724.1"/>
    <property type="molecule type" value="Genomic_DNA"/>
</dbReference>
<organism evidence="2 3">
    <name type="scientific">Legionella geestiana</name>
    <dbReference type="NCBI Taxonomy" id="45065"/>
    <lineage>
        <taxon>Bacteria</taxon>
        <taxon>Pseudomonadati</taxon>
        <taxon>Pseudomonadota</taxon>
        <taxon>Gammaproteobacteria</taxon>
        <taxon>Legionellales</taxon>
        <taxon>Legionellaceae</taxon>
        <taxon>Legionella</taxon>
    </lineage>
</organism>
<protein>
    <submittedName>
        <fullName evidence="2">Excinuclease ABC C subunit domain-containing protein</fullName>
    </submittedName>
</protein>
<dbReference type="CDD" id="cd10448">
    <property type="entry name" value="GIY-YIG_unchar_3"/>
    <property type="match status" value="1"/>
</dbReference>
<comment type="similarity">
    <text evidence="1">Belongs to the UPF0213 family.</text>
</comment>
<dbReference type="PANTHER" id="PTHR34477:SF5">
    <property type="entry name" value="BSL5627 PROTEIN"/>
    <property type="match status" value="1"/>
</dbReference>
<dbReference type="PATRIC" id="fig|45065.4.peg.1060"/>
<dbReference type="PANTHER" id="PTHR34477">
    <property type="entry name" value="UPF0213 PROTEIN YHBQ"/>
    <property type="match status" value="1"/>
</dbReference>
<dbReference type="RefSeq" id="WP_115152820.1">
    <property type="nucleotide sequence ID" value="NZ_CAAAHN010000014.1"/>
</dbReference>
<evidence type="ECO:0000256" key="1">
    <source>
        <dbReference type="ARBA" id="ARBA00007435"/>
    </source>
</evidence>
<evidence type="ECO:0000313" key="3">
    <source>
        <dbReference type="Proteomes" id="UP000054785"/>
    </source>
</evidence>
<dbReference type="OrthoDB" id="9807770at2"/>
<dbReference type="Pfam" id="PF01541">
    <property type="entry name" value="GIY-YIG"/>
    <property type="match status" value="1"/>
</dbReference>
<name>A0A0W0TYC4_9GAMM</name>
<reference evidence="2 3" key="1">
    <citation type="submission" date="2015-11" db="EMBL/GenBank/DDBJ databases">
        <title>Genomic analysis of 38 Legionella species identifies large and diverse effector repertoires.</title>
        <authorList>
            <person name="Burstein D."/>
            <person name="Amaro F."/>
            <person name="Zusman T."/>
            <person name="Lifshitz Z."/>
            <person name="Cohen O."/>
            <person name="Gilbert J.A."/>
            <person name="Pupko T."/>
            <person name="Shuman H.A."/>
            <person name="Segal G."/>
        </authorList>
    </citation>
    <scope>NUCLEOTIDE SEQUENCE [LARGE SCALE GENOMIC DNA]</scope>
    <source>
        <strain evidence="2 3">ATCC 49504</strain>
    </source>
</reference>
<dbReference type="InterPro" id="IPR050190">
    <property type="entry name" value="UPF0213_domain"/>
</dbReference>
<dbReference type="Proteomes" id="UP000054785">
    <property type="component" value="Unassembled WGS sequence"/>
</dbReference>
<gene>
    <name evidence="2" type="ORF">Lgee_0988</name>
</gene>
<sequence length="99" mass="11899">MENGRKTILCLHITSKKYGTLYTGITSNLVQRIWQHKEGLAEGFTKKYNVHHLVYYEIHNDAYQAITREKRIKKWNRQWKINFIDQNNPDWLDFGIGLF</sequence>
<proteinExistence type="inferred from homology"/>